<gene>
    <name evidence="1" type="ordered locus">Os07g0123533</name>
    <name evidence="1" type="ORF">OSNPB_070123533</name>
</gene>
<reference evidence="1 2" key="3">
    <citation type="journal article" date="2013" name="Rice">
        <title>Improvement of the Oryza sativa Nipponbare reference genome using next generation sequence and optical map data.</title>
        <authorList>
            <person name="Kawahara Y."/>
            <person name="de la Bastide M."/>
            <person name="Hamilton J.P."/>
            <person name="Kanamori H."/>
            <person name="McCombie W.R."/>
            <person name="Ouyang S."/>
            <person name="Schwartz D.C."/>
            <person name="Tanaka T."/>
            <person name="Wu J."/>
            <person name="Zhou S."/>
            <person name="Childs K.L."/>
            <person name="Davidson R.M."/>
            <person name="Lin H."/>
            <person name="Quesada-Ocampo L."/>
            <person name="Vaillancourt B."/>
            <person name="Sakai H."/>
            <person name="Lee S.S."/>
            <person name="Kim J."/>
            <person name="Numa H."/>
            <person name="Itoh T."/>
            <person name="Buell C.R."/>
            <person name="Matsumoto T."/>
        </authorList>
    </citation>
    <scope>NUCLEOTIDE SEQUENCE [LARGE SCALE GENOMIC DNA]</scope>
    <source>
        <strain evidence="2">cv. Nipponbare</strain>
    </source>
</reference>
<protein>
    <submittedName>
        <fullName evidence="1">Os07g0123533 protein</fullName>
    </submittedName>
</protein>
<dbReference type="InParanoid" id="A0A0P0X1T9"/>
<keyword evidence="2" id="KW-1185">Reference proteome</keyword>
<name>A0A0P0X1T9_ORYSJ</name>
<dbReference type="AlphaFoldDB" id="A0A0P0X1T9"/>
<dbReference type="PaxDb" id="39947-A0A0P0X1T9"/>
<dbReference type="Proteomes" id="UP000059680">
    <property type="component" value="Chromosome 7"/>
</dbReference>
<reference evidence="2" key="1">
    <citation type="journal article" date="2005" name="Nature">
        <title>The map-based sequence of the rice genome.</title>
        <authorList>
            <consortium name="International rice genome sequencing project (IRGSP)"/>
            <person name="Matsumoto T."/>
            <person name="Wu J."/>
            <person name="Kanamori H."/>
            <person name="Katayose Y."/>
            <person name="Fujisawa M."/>
            <person name="Namiki N."/>
            <person name="Mizuno H."/>
            <person name="Yamamoto K."/>
            <person name="Antonio B.A."/>
            <person name="Baba T."/>
            <person name="Sakata K."/>
            <person name="Nagamura Y."/>
            <person name="Aoki H."/>
            <person name="Arikawa K."/>
            <person name="Arita K."/>
            <person name="Bito T."/>
            <person name="Chiden Y."/>
            <person name="Fujitsuka N."/>
            <person name="Fukunaka R."/>
            <person name="Hamada M."/>
            <person name="Harada C."/>
            <person name="Hayashi A."/>
            <person name="Hijishita S."/>
            <person name="Honda M."/>
            <person name="Hosokawa S."/>
            <person name="Ichikawa Y."/>
            <person name="Idonuma A."/>
            <person name="Iijima M."/>
            <person name="Ikeda M."/>
            <person name="Ikeno M."/>
            <person name="Ito K."/>
            <person name="Ito S."/>
            <person name="Ito T."/>
            <person name="Ito Y."/>
            <person name="Ito Y."/>
            <person name="Iwabuchi A."/>
            <person name="Kamiya K."/>
            <person name="Karasawa W."/>
            <person name="Kurita K."/>
            <person name="Katagiri S."/>
            <person name="Kikuta A."/>
            <person name="Kobayashi H."/>
            <person name="Kobayashi N."/>
            <person name="Machita K."/>
            <person name="Maehara T."/>
            <person name="Masukawa M."/>
            <person name="Mizubayashi T."/>
            <person name="Mukai Y."/>
            <person name="Nagasaki H."/>
            <person name="Nagata Y."/>
            <person name="Naito S."/>
            <person name="Nakashima M."/>
            <person name="Nakama Y."/>
            <person name="Nakamichi Y."/>
            <person name="Nakamura M."/>
            <person name="Meguro A."/>
            <person name="Negishi M."/>
            <person name="Ohta I."/>
            <person name="Ohta T."/>
            <person name="Okamoto M."/>
            <person name="Ono N."/>
            <person name="Saji S."/>
            <person name="Sakaguchi M."/>
            <person name="Sakai K."/>
            <person name="Shibata M."/>
            <person name="Shimokawa T."/>
            <person name="Song J."/>
            <person name="Takazaki Y."/>
            <person name="Terasawa K."/>
            <person name="Tsugane M."/>
            <person name="Tsuji K."/>
            <person name="Ueda S."/>
            <person name="Waki K."/>
            <person name="Yamagata H."/>
            <person name="Yamamoto M."/>
            <person name="Yamamoto S."/>
            <person name="Yamane H."/>
            <person name="Yoshiki S."/>
            <person name="Yoshihara R."/>
            <person name="Yukawa K."/>
            <person name="Zhong H."/>
            <person name="Yano M."/>
            <person name="Yuan Q."/>
            <person name="Ouyang S."/>
            <person name="Liu J."/>
            <person name="Jones K.M."/>
            <person name="Gansberger K."/>
            <person name="Moffat K."/>
            <person name="Hill J."/>
            <person name="Bera J."/>
            <person name="Fadrosh D."/>
            <person name="Jin S."/>
            <person name="Johri S."/>
            <person name="Kim M."/>
            <person name="Overton L."/>
            <person name="Reardon M."/>
            <person name="Tsitrin T."/>
            <person name="Vuong H."/>
            <person name="Weaver B."/>
            <person name="Ciecko A."/>
            <person name="Tallon L."/>
            <person name="Jackson J."/>
            <person name="Pai G."/>
            <person name="Aken S.V."/>
            <person name="Utterback T."/>
            <person name="Reidmuller S."/>
            <person name="Feldblyum T."/>
            <person name="Hsiao J."/>
            <person name="Zismann V."/>
            <person name="Iobst S."/>
            <person name="de Vazeille A.R."/>
            <person name="Buell C.R."/>
            <person name="Ying K."/>
            <person name="Li Y."/>
            <person name="Lu T."/>
            <person name="Huang Y."/>
            <person name="Zhao Q."/>
            <person name="Feng Q."/>
            <person name="Zhang L."/>
            <person name="Zhu J."/>
            <person name="Weng Q."/>
            <person name="Mu J."/>
            <person name="Lu Y."/>
            <person name="Fan D."/>
            <person name="Liu Y."/>
            <person name="Guan J."/>
            <person name="Zhang Y."/>
            <person name="Yu S."/>
            <person name="Liu X."/>
            <person name="Zhang Y."/>
            <person name="Hong G."/>
            <person name="Han B."/>
            <person name="Choisne N."/>
            <person name="Demange N."/>
            <person name="Orjeda G."/>
            <person name="Samain S."/>
            <person name="Cattolico L."/>
            <person name="Pelletier E."/>
            <person name="Couloux A."/>
            <person name="Segurens B."/>
            <person name="Wincker P."/>
            <person name="D'Hont A."/>
            <person name="Scarpelli C."/>
            <person name="Weissenbach J."/>
            <person name="Salanoubat M."/>
            <person name="Quetier F."/>
            <person name="Yu Y."/>
            <person name="Kim H.R."/>
            <person name="Rambo T."/>
            <person name="Currie J."/>
            <person name="Collura K."/>
            <person name="Luo M."/>
            <person name="Yang T."/>
            <person name="Ammiraju J.S.S."/>
            <person name="Engler F."/>
            <person name="Soderlund C."/>
            <person name="Wing R.A."/>
            <person name="Palmer L.E."/>
            <person name="de la Bastide M."/>
            <person name="Spiegel L."/>
            <person name="Nascimento L."/>
            <person name="Zutavern T."/>
            <person name="O'Shaughnessy A."/>
            <person name="Dike S."/>
            <person name="Dedhia N."/>
            <person name="Preston R."/>
            <person name="Balija V."/>
            <person name="McCombie W.R."/>
            <person name="Chow T."/>
            <person name="Chen H."/>
            <person name="Chung M."/>
            <person name="Chen C."/>
            <person name="Shaw J."/>
            <person name="Wu H."/>
            <person name="Hsiao K."/>
            <person name="Chao Y."/>
            <person name="Chu M."/>
            <person name="Cheng C."/>
            <person name="Hour A."/>
            <person name="Lee P."/>
            <person name="Lin S."/>
            <person name="Lin Y."/>
            <person name="Liou J."/>
            <person name="Liu S."/>
            <person name="Hsing Y."/>
            <person name="Raghuvanshi S."/>
            <person name="Mohanty A."/>
            <person name="Bharti A.K."/>
            <person name="Gaur A."/>
            <person name="Gupta V."/>
            <person name="Kumar D."/>
            <person name="Ravi V."/>
            <person name="Vij S."/>
            <person name="Kapur A."/>
            <person name="Khurana P."/>
            <person name="Khurana P."/>
            <person name="Khurana J.P."/>
            <person name="Tyagi A.K."/>
            <person name="Gaikwad K."/>
            <person name="Singh A."/>
            <person name="Dalal V."/>
            <person name="Srivastava S."/>
            <person name="Dixit A."/>
            <person name="Pal A.K."/>
            <person name="Ghazi I.A."/>
            <person name="Yadav M."/>
            <person name="Pandit A."/>
            <person name="Bhargava A."/>
            <person name="Sureshbabu K."/>
            <person name="Batra K."/>
            <person name="Sharma T.R."/>
            <person name="Mohapatra T."/>
            <person name="Singh N.K."/>
            <person name="Messing J."/>
            <person name="Nelson A.B."/>
            <person name="Fuks G."/>
            <person name="Kavchok S."/>
            <person name="Keizer G."/>
            <person name="Linton E."/>
            <person name="Llaca V."/>
            <person name="Song R."/>
            <person name="Tanyolac B."/>
            <person name="Young S."/>
            <person name="Ho-Il K."/>
            <person name="Hahn J.H."/>
            <person name="Sangsakoo G."/>
            <person name="Vanavichit A."/>
            <person name="de Mattos Luiz.A.T."/>
            <person name="Zimmer P.D."/>
            <person name="Malone G."/>
            <person name="Dellagostin O."/>
            <person name="de Oliveira A.C."/>
            <person name="Bevan M."/>
            <person name="Bancroft I."/>
            <person name="Minx P."/>
            <person name="Cordum H."/>
            <person name="Wilson R."/>
            <person name="Cheng Z."/>
            <person name="Jin W."/>
            <person name="Jiang J."/>
            <person name="Leong S.A."/>
            <person name="Iwama H."/>
            <person name="Gojobori T."/>
            <person name="Itoh T."/>
            <person name="Niimura Y."/>
            <person name="Fujii Y."/>
            <person name="Habara T."/>
            <person name="Sakai H."/>
            <person name="Sato Y."/>
            <person name="Wilson G."/>
            <person name="Kumar K."/>
            <person name="McCouch S."/>
            <person name="Juretic N."/>
            <person name="Hoen D."/>
            <person name="Wright S."/>
            <person name="Bruskiewich R."/>
            <person name="Bureau T."/>
            <person name="Miyao A."/>
            <person name="Hirochika H."/>
            <person name="Nishikawa T."/>
            <person name="Kadowaki K."/>
            <person name="Sugiura M."/>
            <person name="Burr B."/>
            <person name="Sasaki T."/>
        </authorList>
    </citation>
    <scope>NUCLEOTIDE SEQUENCE [LARGE SCALE GENOMIC DNA]</scope>
    <source>
        <strain evidence="2">cv. Nipponbare</strain>
    </source>
</reference>
<accession>A0A0P0X1T9</accession>
<reference evidence="1 2" key="2">
    <citation type="journal article" date="2013" name="Plant Cell Physiol.">
        <title>Rice Annotation Project Database (RAP-DB): an integrative and interactive database for rice genomics.</title>
        <authorList>
            <person name="Sakai H."/>
            <person name="Lee S.S."/>
            <person name="Tanaka T."/>
            <person name="Numa H."/>
            <person name="Kim J."/>
            <person name="Kawahara Y."/>
            <person name="Wakimoto H."/>
            <person name="Yang C.C."/>
            <person name="Iwamoto M."/>
            <person name="Abe T."/>
            <person name="Yamada Y."/>
            <person name="Muto A."/>
            <person name="Inokuchi H."/>
            <person name="Ikemura T."/>
            <person name="Matsumoto T."/>
            <person name="Sasaki T."/>
            <person name="Itoh T."/>
        </authorList>
    </citation>
    <scope>NUCLEOTIDE SEQUENCE [LARGE SCALE GENOMIC DNA]</scope>
    <source>
        <strain evidence="2">cv. Nipponbare</strain>
    </source>
</reference>
<proteinExistence type="predicted"/>
<evidence type="ECO:0000313" key="2">
    <source>
        <dbReference type="Proteomes" id="UP000059680"/>
    </source>
</evidence>
<dbReference type="Gramene" id="Os07t0123533-00">
    <property type="protein sequence ID" value="Os07t0123533-00"/>
    <property type="gene ID" value="Os07g0123533"/>
</dbReference>
<evidence type="ECO:0000313" key="1">
    <source>
        <dbReference type="EMBL" id="BAS99877.1"/>
    </source>
</evidence>
<dbReference type="EMBL" id="AP014963">
    <property type="protein sequence ID" value="BAS99877.1"/>
    <property type="molecule type" value="Genomic_DNA"/>
</dbReference>
<sequence>MRCRCITGILQCSLASSPWLAQIDVSSSAAFLSAKISANQRRLSASRVICLKITSLLSEDCSENSGSEAWRNKFDSDSKQFRQEL</sequence>
<organism evidence="1 2">
    <name type="scientific">Oryza sativa subsp. japonica</name>
    <name type="common">Rice</name>
    <dbReference type="NCBI Taxonomy" id="39947"/>
    <lineage>
        <taxon>Eukaryota</taxon>
        <taxon>Viridiplantae</taxon>
        <taxon>Streptophyta</taxon>
        <taxon>Embryophyta</taxon>
        <taxon>Tracheophyta</taxon>
        <taxon>Spermatophyta</taxon>
        <taxon>Magnoliopsida</taxon>
        <taxon>Liliopsida</taxon>
        <taxon>Poales</taxon>
        <taxon>Poaceae</taxon>
        <taxon>BOP clade</taxon>
        <taxon>Oryzoideae</taxon>
        <taxon>Oryzeae</taxon>
        <taxon>Oryzinae</taxon>
        <taxon>Oryza</taxon>
        <taxon>Oryza sativa</taxon>
    </lineage>
</organism>